<dbReference type="Proteomes" id="UP000053927">
    <property type="component" value="Unassembled WGS sequence"/>
</dbReference>
<accession>R7RZG5</accession>
<dbReference type="EMBL" id="JH687399">
    <property type="protein sequence ID" value="EIM80223.1"/>
    <property type="molecule type" value="Genomic_DNA"/>
</dbReference>
<evidence type="ECO:0000313" key="2">
    <source>
        <dbReference type="Proteomes" id="UP000053927"/>
    </source>
</evidence>
<dbReference type="RefSeq" id="XP_007310823.1">
    <property type="nucleotide sequence ID" value="XM_007310761.1"/>
</dbReference>
<name>R7RZG5_STEHR</name>
<protein>
    <recommendedName>
        <fullName evidence="3">F-box domain-containing protein</fullName>
    </recommendedName>
</protein>
<dbReference type="AlphaFoldDB" id="R7RZG5"/>
<dbReference type="KEGG" id="shs:STEHIDRAFT_116065"/>
<sequence>MSDHVEDQDCDAGDTELPIIPPIIFSLIRDKPSRSTLGWIRITHVCRSWREIAIGSPILWTATPFQLGKYWMEEFLRRSEPVPAKIYWSPTVSSLPLSEIPIASIQARLSSLSIGVTTSKEALKRLLQGFPTSVPVLEELRIAYLNRSGTIHHSTVPAWMTPRDAAANSVILTSLLNVLQATPVLQSLEIRNQLPSTGNVNDPVIPPLRRLVPLNSLCTLVIRGGLSCLVGRLIQSLYIPLLANGDFEATYRHNHDFQVYWLYDERTEESLQVY</sequence>
<organism evidence="1 2">
    <name type="scientific">Stereum hirsutum (strain FP-91666)</name>
    <name type="common">White-rot fungus</name>
    <dbReference type="NCBI Taxonomy" id="721885"/>
    <lineage>
        <taxon>Eukaryota</taxon>
        <taxon>Fungi</taxon>
        <taxon>Dikarya</taxon>
        <taxon>Basidiomycota</taxon>
        <taxon>Agaricomycotina</taxon>
        <taxon>Agaricomycetes</taxon>
        <taxon>Russulales</taxon>
        <taxon>Stereaceae</taxon>
        <taxon>Stereum</taxon>
    </lineage>
</organism>
<evidence type="ECO:0000313" key="1">
    <source>
        <dbReference type="EMBL" id="EIM80223.1"/>
    </source>
</evidence>
<gene>
    <name evidence="1" type="ORF">STEHIDRAFT_116065</name>
</gene>
<evidence type="ECO:0008006" key="3">
    <source>
        <dbReference type="Google" id="ProtNLM"/>
    </source>
</evidence>
<keyword evidence="2" id="KW-1185">Reference proteome</keyword>
<dbReference type="GeneID" id="18795844"/>
<proteinExistence type="predicted"/>
<dbReference type="OrthoDB" id="2800666at2759"/>
<reference evidence="2" key="1">
    <citation type="journal article" date="2012" name="Science">
        <title>The Paleozoic origin of enzymatic lignin decomposition reconstructed from 31 fungal genomes.</title>
        <authorList>
            <person name="Floudas D."/>
            <person name="Binder M."/>
            <person name="Riley R."/>
            <person name="Barry K."/>
            <person name="Blanchette R.A."/>
            <person name="Henrissat B."/>
            <person name="Martinez A.T."/>
            <person name="Otillar R."/>
            <person name="Spatafora J.W."/>
            <person name="Yadav J.S."/>
            <person name="Aerts A."/>
            <person name="Benoit I."/>
            <person name="Boyd A."/>
            <person name="Carlson A."/>
            <person name="Copeland A."/>
            <person name="Coutinho P.M."/>
            <person name="de Vries R.P."/>
            <person name="Ferreira P."/>
            <person name="Findley K."/>
            <person name="Foster B."/>
            <person name="Gaskell J."/>
            <person name="Glotzer D."/>
            <person name="Gorecki P."/>
            <person name="Heitman J."/>
            <person name="Hesse C."/>
            <person name="Hori C."/>
            <person name="Igarashi K."/>
            <person name="Jurgens J.A."/>
            <person name="Kallen N."/>
            <person name="Kersten P."/>
            <person name="Kohler A."/>
            <person name="Kuees U."/>
            <person name="Kumar T.K.A."/>
            <person name="Kuo A."/>
            <person name="LaButti K."/>
            <person name="Larrondo L.F."/>
            <person name="Lindquist E."/>
            <person name="Ling A."/>
            <person name="Lombard V."/>
            <person name="Lucas S."/>
            <person name="Lundell T."/>
            <person name="Martin R."/>
            <person name="McLaughlin D.J."/>
            <person name="Morgenstern I."/>
            <person name="Morin E."/>
            <person name="Murat C."/>
            <person name="Nagy L.G."/>
            <person name="Nolan M."/>
            <person name="Ohm R.A."/>
            <person name="Patyshakuliyeva A."/>
            <person name="Rokas A."/>
            <person name="Ruiz-Duenas F.J."/>
            <person name="Sabat G."/>
            <person name="Salamov A."/>
            <person name="Samejima M."/>
            <person name="Schmutz J."/>
            <person name="Slot J.C."/>
            <person name="St John F."/>
            <person name="Stenlid J."/>
            <person name="Sun H."/>
            <person name="Sun S."/>
            <person name="Syed K."/>
            <person name="Tsang A."/>
            <person name="Wiebenga A."/>
            <person name="Young D."/>
            <person name="Pisabarro A."/>
            <person name="Eastwood D.C."/>
            <person name="Martin F."/>
            <person name="Cullen D."/>
            <person name="Grigoriev I.V."/>
            <person name="Hibbett D.S."/>
        </authorList>
    </citation>
    <scope>NUCLEOTIDE SEQUENCE [LARGE SCALE GENOMIC DNA]</scope>
    <source>
        <strain evidence="2">FP-91666</strain>
    </source>
</reference>
<dbReference type="eggNOG" id="ENOG502T25I">
    <property type="taxonomic scope" value="Eukaryota"/>
</dbReference>